<name>A0A4C1Y6H6_EUMVA</name>
<evidence type="ECO:0000313" key="2">
    <source>
        <dbReference type="Proteomes" id="UP000299102"/>
    </source>
</evidence>
<keyword evidence="2" id="KW-1185">Reference proteome</keyword>
<organism evidence="1 2">
    <name type="scientific">Eumeta variegata</name>
    <name type="common">Bagworm moth</name>
    <name type="synonym">Eumeta japonica</name>
    <dbReference type="NCBI Taxonomy" id="151549"/>
    <lineage>
        <taxon>Eukaryota</taxon>
        <taxon>Metazoa</taxon>
        <taxon>Ecdysozoa</taxon>
        <taxon>Arthropoda</taxon>
        <taxon>Hexapoda</taxon>
        <taxon>Insecta</taxon>
        <taxon>Pterygota</taxon>
        <taxon>Neoptera</taxon>
        <taxon>Endopterygota</taxon>
        <taxon>Lepidoptera</taxon>
        <taxon>Glossata</taxon>
        <taxon>Ditrysia</taxon>
        <taxon>Tineoidea</taxon>
        <taxon>Psychidae</taxon>
        <taxon>Oiketicinae</taxon>
        <taxon>Eumeta</taxon>
    </lineage>
</organism>
<reference evidence="1 2" key="1">
    <citation type="journal article" date="2019" name="Commun. Biol.">
        <title>The bagworm genome reveals a unique fibroin gene that provides high tensile strength.</title>
        <authorList>
            <person name="Kono N."/>
            <person name="Nakamura H."/>
            <person name="Ohtoshi R."/>
            <person name="Tomita M."/>
            <person name="Numata K."/>
            <person name="Arakawa K."/>
        </authorList>
    </citation>
    <scope>NUCLEOTIDE SEQUENCE [LARGE SCALE GENOMIC DNA]</scope>
</reference>
<protein>
    <submittedName>
        <fullName evidence="1">Uncharacterized protein</fullName>
    </submittedName>
</protein>
<dbReference type="EMBL" id="BGZK01001077">
    <property type="protein sequence ID" value="GBP70524.1"/>
    <property type="molecule type" value="Genomic_DNA"/>
</dbReference>
<dbReference type="AlphaFoldDB" id="A0A4C1Y6H6"/>
<dbReference type="Proteomes" id="UP000299102">
    <property type="component" value="Unassembled WGS sequence"/>
</dbReference>
<evidence type="ECO:0000313" key="1">
    <source>
        <dbReference type="EMBL" id="GBP70524.1"/>
    </source>
</evidence>
<gene>
    <name evidence="1" type="ORF">EVAR_61439_1</name>
</gene>
<proteinExistence type="predicted"/>
<sequence>MSGEKVKIFWSAVAVRGRTLSAPLVRVSLRQLRAGVPSGVNLFVHPSRPKSADNAEGSKHLRVALASIKRRRSKTNRF</sequence>
<comment type="caution">
    <text evidence="1">The sequence shown here is derived from an EMBL/GenBank/DDBJ whole genome shotgun (WGS) entry which is preliminary data.</text>
</comment>
<accession>A0A4C1Y6H6</accession>